<reference evidence="1 4" key="2">
    <citation type="submission" date="2020-04" db="EMBL/GenBank/DDBJ databases">
        <authorList>
            <person name="De Canck E."/>
        </authorList>
    </citation>
    <scope>NUCLEOTIDE SEQUENCE [LARGE SCALE GENOMIC DNA]</scope>
    <source>
        <strain evidence="1 4">LMG 27174</strain>
    </source>
</reference>
<dbReference type="EMBL" id="CADIJZ010000076">
    <property type="protein sequence ID" value="CAB3744660.1"/>
    <property type="molecule type" value="Genomic_DNA"/>
</dbReference>
<evidence type="ECO:0000313" key="1">
    <source>
        <dbReference type="EMBL" id="CAB3744660.1"/>
    </source>
</evidence>
<dbReference type="Proteomes" id="UP000235659">
    <property type="component" value="Unassembled WGS sequence"/>
</dbReference>
<protein>
    <submittedName>
        <fullName evidence="1">Uncharacterized protein</fullName>
    </submittedName>
</protein>
<keyword evidence="3" id="KW-1185">Reference proteome</keyword>
<evidence type="ECO:0000313" key="4">
    <source>
        <dbReference type="Proteomes" id="UP000494205"/>
    </source>
</evidence>
<dbReference type="AlphaFoldDB" id="A0A2N7VK68"/>
<sequence length="265" mass="29917">MTTVLSFLQPQDDSSPLLVRAYLSTSYLSGAALLAKKAYAIENNPDVLKRGFGMVERDEHHACASAAIVMSVLGVEAFVNELFADCEVAGGGNLFGLTALQARKLAKVWREPPQTKSKRGGQFRRNDLESKPSFEKYAEVLRKLELRELGFKSKPVKAMQTLITLRNALAHYRLATNTVRPQHEQRARDQLEKDLKQYFLDHDQIDHNPVTGLNNGYFPDRVIGHAVAEWSVRTAVGFLDHFRDRLSVTPQTGHRWPTQVMLMTR</sequence>
<name>A0A2N7VK68_9BURK</name>
<reference evidence="2 3" key="1">
    <citation type="submission" date="2018-01" db="EMBL/GenBank/DDBJ databases">
        <title>Whole genome analyses suggest that Burkholderia sensu lato contains two further novel genera in the rhizoxinica-symbiotica group Mycetohabitans gen. nov., and Trinickia gen. nov.: implications for the evolution of diazotrophy and nodulation in the Burkholderiaceae.</title>
        <authorList>
            <person name="Estrada-de los Santos P."/>
            <person name="Palmer M."/>
            <person name="Chavez-Ramirez B."/>
            <person name="Beukes C."/>
            <person name="Steenkamp E.T."/>
            <person name="Hirsch A.M."/>
            <person name="Manyaka P."/>
            <person name="Maluk M."/>
            <person name="Lafos M."/>
            <person name="Crook M."/>
            <person name="Gross E."/>
            <person name="Simon M.F."/>
            <person name="Bueno dos Reis Junior F."/>
            <person name="Poole P.S."/>
            <person name="Venter S.N."/>
            <person name="James E.K."/>
        </authorList>
    </citation>
    <scope>NUCLEOTIDE SEQUENCE [LARGE SCALE GENOMIC DNA]</scope>
    <source>
        <strain evidence="2 3">WSM 3937</strain>
    </source>
</reference>
<dbReference type="RefSeq" id="WP_102636796.1">
    <property type="nucleotide sequence ID" value="NZ_CADIJZ010000076.1"/>
</dbReference>
<dbReference type="EMBL" id="PNXY01000076">
    <property type="protein sequence ID" value="PMS17513.1"/>
    <property type="molecule type" value="Genomic_DNA"/>
</dbReference>
<evidence type="ECO:0000313" key="3">
    <source>
        <dbReference type="Proteomes" id="UP000235659"/>
    </source>
</evidence>
<organism evidence="1 4">
    <name type="scientific">Paraburkholderia rhynchosiae</name>
    <dbReference type="NCBI Taxonomy" id="487049"/>
    <lineage>
        <taxon>Bacteria</taxon>
        <taxon>Pseudomonadati</taxon>
        <taxon>Pseudomonadota</taxon>
        <taxon>Betaproteobacteria</taxon>
        <taxon>Burkholderiales</taxon>
        <taxon>Burkholderiaceae</taxon>
        <taxon>Paraburkholderia</taxon>
    </lineage>
</organism>
<dbReference type="Proteomes" id="UP000494205">
    <property type="component" value="Unassembled WGS sequence"/>
</dbReference>
<proteinExistence type="predicted"/>
<accession>A0A2N7VK68</accession>
<evidence type="ECO:0000313" key="2">
    <source>
        <dbReference type="EMBL" id="PMS17513.1"/>
    </source>
</evidence>
<gene>
    <name evidence="2" type="ORF">C0Z16_36560</name>
    <name evidence="1" type="ORF">LMG27174_07223</name>
</gene>
<dbReference type="OrthoDB" id="3696550at2"/>